<sequence>MKVLMFGWEFPPHISGGLGTACYGIVTGLLQQGVQVTFVVPKLYGGENRKAFRLVSASDVLVNTAVPVTQKWSERLQYIEAHSPLAPYAMLDPEETGHTEVKEMEQLTIADDKSRLKRFRMTGKYGNELMQEVHKYAVVASGIAGTYEYDVIHAHDWLTFPAGIAAKEASGKPFVAHIHATEYDRSGENVNQAVFDLEKEGMERADHIIAVSEYTRQIVIDKYGISPEKVSVVHNGITTKGTDSTRLSKGVQEKVVTFMGRITYQKGPEYFVRAARKVLDVVPDVRFVMAGGGDKMDAMIDLVAELKMSSRFHFTGFLNGPEVDEMYAISDVFVMPSVSEPFGIAPLEAIQANVPVIISKQSGVSEVLKNAIKVDFWDVDALADAIAALLQYNSLSGLFKENGKSDLKELNWKKSASGIEEVYQKLKSYVPEISQ</sequence>
<name>A0ABW9RML8_9BACT</name>
<dbReference type="PANTHER" id="PTHR45947">
    <property type="entry name" value="SULFOQUINOVOSYL TRANSFERASE SQD2"/>
    <property type="match status" value="1"/>
</dbReference>
<dbReference type="PROSITE" id="PS51257">
    <property type="entry name" value="PROKAR_LIPOPROTEIN"/>
    <property type="match status" value="1"/>
</dbReference>
<dbReference type="Proteomes" id="UP000798808">
    <property type="component" value="Unassembled WGS sequence"/>
</dbReference>
<dbReference type="PANTHER" id="PTHR45947:SF3">
    <property type="entry name" value="SULFOQUINOVOSYL TRANSFERASE SQD2"/>
    <property type="match status" value="1"/>
</dbReference>
<evidence type="ECO:0000259" key="2">
    <source>
        <dbReference type="Pfam" id="PF13439"/>
    </source>
</evidence>
<proteinExistence type="predicted"/>
<dbReference type="InterPro" id="IPR028098">
    <property type="entry name" value="Glyco_trans_4-like_N"/>
</dbReference>
<evidence type="ECO:0000313" key="4">
    <source>
        <dbReference type="Proteomes" id="UP000798808"/>
    </source>
</evidence>
<keyword evidence="4" id="KW-1185">Reference proteome</keyword>
<accession>A0ABW9RML8</accession>
<dbReference type="Pfam" id="PF13439">
    <property type="entry name" value="Glyco_transf_4"/>
    <property type="match status" value="1"/>
</dbReference>
<dbReference type="SUPFAM" id="SSF53756">
    <property type="entry name" value="UDP-Glycosyltransferase/glycogen phosphorylase"/>
    <property type="match status" value="1"/>
</dbReference>
<dbReference type="Gene3D" id="3.40.50.2000">
    <property type="entry name" value="Glycogen Phosphorylase B"/>
    <property type="match status" value="2"/>
</dbReference>
<evidence type="ECO:0000259" key="1">
    <source>
        <dbReference type="Pfam" id="PF00534"/>
    </source>
</evidence>
<evidence type="ECO:0000313" key="3">
    <source>
        <dbReference type="EMBL" id="MTI24603.1"/>
    </source>
</evidence>
<feature type="domain" description="Glycosyltransferase subfamily 4-like N-terminal" evidence="2">
    <location>
        <begin position="144"/>
        <end position="239"/>
    </location>
</feature>
<comment type="caution">
    <text evidence="3">The sequence shown here is derived from an EMBL/GenBank/DDBJ whole genome shotgun (WGS) entry which is preliminary data.</text>
</comment>
<dbReference type="EMBL" id="SMLW01000433">
    <property type="protein sequence ID" value="MTI24603.1"/>
    <property type="molecule type" value="Genomic_DNA"/>
</dbReference>
<gene>
    <name evidence="3" type="ORF">E1163_06575</name>
</gene>
<dbReference type="Pfam" id="PF00534">
    <property type="entry name" value="Glycos_transf_1"/>
    <property type="match status" value="1"/>
</dbReference>
<dbReference type="CDD" id="cd03801">
    <property type="entry name" value="GT4_PimA-like"/>
    <property type="match status" value="1"/>
</dbReference>
<organism evidence="3 4">
    <name type="scientific">Fulvivirga kasyanovii</name>
    <dbReference type="NCBI Taxonomy" id="396812"/>
    <lineage>
        <taxon>Bacteria</taxon>
        <taxon>Pseudomonadati</taxon>
        <taxon>Bacteroidota</taxon>
        <taxon>Cytophagia</taxon>
        <taxon>Cytophagales</taxon>
        <taxon>Fulvivirgaceae</taxon>
        <taxon>Fulvivirga</taxon>
    </lineage>
</organism>
<dbReference type="InterPro" id="IPR001296">
    <property type="entry name" value="Glyco_trans_1"/>
</dbReference>
<dbReference type="RefSeq" id="WP_155170646.1">
    <property type="nucleotide sequence ID" value="NZ_BAAAFL010000049.1"/>
</dbReference>
<protein>
    <submittedName>
        <fullName evidence="3">Glycosyltransferase family 1 protein</fullName>
    </submittedName>
</protein>
<feature type="domain" description="Glycosyl transferase family 1" evidence="1">
    <location>
        <begin position="247"/>
        <end position="405"/>
    </location>
</feature>
<reference evidence="3 4" key="1">
    <citation type="submission" date="2019-02" db="EMBL/GenBank/DDBJ databases">
        <authorList>
            <person name="Goldberg S.R."/>
            <person name="Haltli B.A."/>
            <person name="Correa H."/>
            <person name="Russell K.G."/>
        </authorList>
    </citation>
    <scope>NUCLEOTIDE SEQUENCE [LARGE SCALE GENOMIC DNA]</scope>
    <source>
        <strain evidence="3 4">JCM 16186</strain>
    </source>
</reference>
<dbReference type="InterPro" id="IPR050194">
    <property type="entry name" value="Glycosyltransferase_grp1"/>
</dbReference>